<feature type="region of interest" description="Disordered" evidence="1">
    <location>
        <begin position="296"/>
        <end position="379"/>
    </location>
</feature>
<gene>
    <name evidence="3" type="ORF">PMALA_023820</name>
</gene>
<evidence type="ECO:0000313" key="4">
    <source>
        <dbReference type="Proteomes" id="UP000078597"/>
    </source>
</evidence>
<sequence length="379" mass="44402">MQNEEYREYVNTMSSIINYSKFDKIDVSSSDDENKNRKPHVTTLCHNDKVVIGPSGLTILKNNEDQMQNDEVTKVTNESGNERVVNDKPIKSVRKDDAYNGNAIITHTANNNDEGNENKGSLINENLLKNMVINGGVVPYKYIWNQSKHDINGYIVLPLHCKAKSLVVQIYEDKLIIKRNKNEKTLNNKNKSNEINSLDNFEILINKYFSFKINMNEDTQLWEIKNMKINWNSLFHLSNKINNQNANFDFVHNRDDKEETFLYISLKKKNEIENAYIWWASLFKNEEQINISTNKRTNNLTTKQPYDQATLRPNNHMTKQPYDQTTIRPNNHTTKQPYDQTTIRPNNHTTKQPYDQTTIRPNNHMTKQPYDQTTIRPNE</sequence>
<name>A0A1A8W9Y4_PLAMA</name>
<protein>
    <recommendedName>
        <fullName evidence="2">CS domain-containing protein</fullName>
    </recommendedName>
</protein>
<dbReference type="VEuPathDB" id="PlasmoDB:PmUG01_12068300"/>
<dbReference type="InterPro" id="IPR007052">
    <property type="entry name" value="CS_dom"/>
</dbReference>
<evidence type="ECO:0000259" key="2">
    <source>
        <dbReference type="PROSITE" id="PS51203"/>
    </source>
</evidence>
<proteinExistence type="predicted"/>
<dbReference type="Gene3D" id="2.60.40.790">
    <property type="match status" value="1"/>
</dbReference>
<dbReference type="AlphaFoldDB" id="A0A1A8W9Y4"/>
<evidence type="ECO:0000313" key="3">
    <source>
        <dbReference type="EMBL" id="SBS88779.1"/>
    </source>
</evidence>
<reference evidence="4" key="1">
    <citation type="submission" date="2016-05" db="EMBL/GenBank/DDBJ databases">
        <authorList>
            <person name="Naeem Raeece"/>
        </authorList>
    </citation>
    <scope>NUCLEOTIDE SEQUENCE [LARGE SCALE GENOMIC DNA]</scope>
</reference>
<dbReference type="PROSITE" id="PS51203">
    <property type="entry name" value="CS"/>
    <property type="match status" value="1"/>
</dbReference>
<dbReference type="EMBL" id="FLQW01001274">
    <property type="protein sequence ID" value="SBS88779.1"/>
    <property type="molecule type" value="Genomic_DNA"/>
</dbReference>
<dbReference type="Proteomes" id="UP000078597">
    <property type="component" value="Unassembled WGS sequence"/>
</dbReference>
<feature type="domain" description="CS" evidence="2">
    <location>
        <begin position="137"/>
        <end position="283"/>
    </location>
</feature>
<accession>A0A1A8W9Y4</accession>
<dbReference type="SUPFAM" id="SSF49764">
    <property type="entry name" value="HSP20-like chaperones"/>
    <property type="match status" value="1"/>
</dbReference>
<evidence type="ECO:0000256" key="1">
    <source>
        <dbReference type="SAM" id="MobiDB-lite"/>
    </source>
</evidence>
<organism evidence="3 4">
    <name type="scientific">Plasmodium malariae</name>
    <dbReference type="NCBI Taxonomy" id="5858"/>
    <lineage>
        <taxon>Eukaryota</taxon>
        <taxon>Sar</taxon>
        <taxon>Alveolata</taxon>
        <taxon>Apicomplexa</taxon>
        <taxon>Aconoidasida</taxon>
        <taxon>Haemosporida</taxon>
        <taxon>Plasmodiidae</taxon>
        <taxon>Plasmodium</taxon>
        <taxon>Plasmodium (Plasmodium)</taxon>
    </lineage>
</organism>
<dbReference type="InterPro" id="IPR008978">
    <property type="entry name" value="HSP20-like_chaperone"/>
</dbReference>